<keyword evidence="2" id="KW-1185">Reference proteome</keyword>
<dbReference type="EMBL" id="JAUEPR010000030">
    <property type="protein sequence ID" value="KAK0473953.1"/>
    <property type="molecule type" value="Genomic_DNA"/>
</dbReference>
<name>A0AA39U484_9AGAR</name>
<dbReference type="Proteomes" id="UP001175227">
    <property type="component" value="Unassembled WGS sequence"/>
</dbReference>
<comment type="caution">
    <text evidence="1">The sequence shown here is derived from an EMBL/GenBank/DDBJ whole genome shotgun (WGS) entry which is preliminary data.</text>
</comment>
<gene>
    <name evidence="1" type="ORF">IW261DRAFT_1569322</name>
</gene>
<evidence type="ECO:0000313" key="2">
    <source>
        <dbReference type="Proteomes" id="UP001175227"/>
    </source>
</evidence>
<organism evidence="1 2">
    <name type="scientific">Armillaria novae-zelandiae</name>
    <dbReference type="NCBI Taxonomy" id="153914"/>
    <lineage>
        <taxon>Eukaryota</taxon>
        <taxon>Fungi</taxon>
        <taxon>Dikarya</taxon>
        <taxon>Basidiomycota</taxon>
        <taxon>Agaricomycotina</taxon>
        <taxon>Agaricomycetes</taxon>
        <taxon>Agaricomycetidae</taxon>
        <taxon>Agaricales</taxon>
        <taxon>Marasmiineae</taxon>
        <taxon>Physalacriaceae</taxon>
        <taxon>Armillaria</taxon>
    </lineage>
</organism>
<proteinExistence type="predicted"/>
<sequence>MSSSESISIQEAELTRSTSSSWASTTIVTENAPFPFLNSCSTTIEPRSSLACDVSAFALPRSNCSVSTSQTGYLVPTAVKLAPQKDNKGKARAVLTPLLIGSNGGNSPASRARLILRSPCFSPSIITTQCHPCLPDSILRSHEPWWAIRPKNTFDVTYVNYKSVIQGFGDYVLQRIVFVPTKPDARVPGINILKILQADDVIVDGDKAVNIDSDVVELQYKGRQEKVQMRCRHTSITTHGLAYLMSSHIYHHLEVESDTRHDGHYIGNVAIAYLVSIFSVQPDIWLPEIAFVL</sequence>
<protein>
    <submittedName>
        <fullName evidence="1">Uncharacterized protein</fullName>
    </submittedName>
</protein>
<reference evidence="1" key="1">
    <citation type="submission" date="2023-06" db="EMBL/GenBank/DDBJ databases">
        <authorList>
            <consortium name="Lawrence Berkeley National Laboratory"/>
            <person name="Ahrendt S."/>
            <person name="Sahu N."/>
            <person name="Indic B."/>
            <person name="Wong-Bajracharya J."/>
            <person name="Merenyi Z."/>
            <person name="Ke H.-M."/>
            <person name="Monk M."/>
            <person name="Kocsube S."/>
            <person name="Drula E."/>
            <person name="Lipzen A."/>
            <person name="Balint B."/>
            <person name="Henrissat B."/>
            <person name="Andreopoulos B."/>
            <person name="Martin F.M."/>
            <person name="Harder C.B."/>
            <person name="Rigling D."/>
            <person name="Ford K.L."/>
            <person name="Foster G.D."/>
            <person name="Pangilinan J."/>
            <person name="Papanicolaou A."/>
            <person name="Barry K."/>
            <person name="LaButti K."/>
            <person name="Viragh M."/>
            <person name="Koriabine M."/>
            <person name="Yan M."/>
            <person name="Riley R."/>
            <person name="Champramary S."/>
            <person name="Plett K.L."/>
            <person name="Tsai I.J."/>
            <person name="Slot J."/>
            <person name="Sipos G."/>
            <person name="Plett J."/>
            <person name="Nagy L.G."/>
            <person name="Grigoriev I.V."/>
        </authorList>
    </citation>
    <scope>NUCLEOTIDE SEQUENCE</scope>
    <source>
        <strain evidence="1">ICMP 16352</strain>
    </source>
</reference>
<dbReference type="AlphaFoldDB" id="A0AA39U484"/>
<accession>A0AA39U484</accession>
<evidence type="ECO:0000313" key="1">
    <source>
        <dbReference type="EMBL" id="KAK0473953.1"/>
    </source>
</evidence>